<feature type="coiled-coil region" evidence="1">
    <location>
        <begin position="176"/>
        <end position="409"/>
    </location>
</feature>
<keyword evidence="2" id="KW-1133">Transmembrane helix</keyword>
<dbReference type="InterPro" id="IPR038729">
    <property type="entry name" value="Rad50/SbcC_AAA"/>
</dbReference>
<keyword evidence="2" id="KW-0812">Transmembrane</keyword>
<evidence type="ECO:0000256" key="2">
    <source>
        <dbReference type="SAM" id="Phobius"/>
    </source>
</evidence>
<feature type="domain" description="Rad50/SbcC-type AAA" evidence="3">
    <location>
        <begin position="6"/>
        <end position="221"/>
    </location>
</feature>
<keyword evidence="2" id="KW-0472">Membrane</keyword>
<sequence length="983" mass="115551">MIKLVSLTLRNFKQYRTAHINFPEKGKILIKGKNEAGKSTIFEAIGFALFGKPVYVGTISNLIKFNTEKAEIELIVKTEDKILNISRTLKKSPQGSTSQEAMLRIKQNNNPTPIIVTNPSSVNPRIIKEIGIDQDIFINTCFIGQKRLETLENLGAKERQQLISKLFNLDYFVNLIEKAKDTRKEFISQKENYELIRKAAEAKKELPEIKERINEIENRIKEIEKIELSQNIVKKDELLNNLEEEITRLKEEFDKVKKDVELLEKCKEEEKIISEIKSIEEKIKVLERQKNENLQRIKDLEERIKEEGEIREKIRFLEEVRKIKSQIDETTKTINEEKLKISKLEEIIPNLSEKVEKYKETIKEIEKEKTLLDEINKVENEIQKLEGRKRNLEKRKERLEKILNKFTNTKEILDPYKKALEYKEKETQVFSLQKDFSKAKNRLILTSTLTILSFVLSFALNYFFLIPSLVFLIFSFLTYRNYSKTNKDLTKQLSILEFIKKDIPDHLRDKNQKELERELKNLEKELEAKKIKAEKIIESLKTKASSIDTLPLIEERTKLKREIDNINSLKTEAERLISELASKLSCNKDIKSIEEKLLKAQEILEKKKQEIKEKETEMENLKKSDPLPDKELSLLISEQGSLENRLKNIDDYKKELADKEKRKIELEEDIKRAQDEIEKLSKKLPSLSEDYINKLKDTIKDLEERKVKEKYDNISSQLNNKRGQREAVEKEYTKLIEEFKNRFEEENWKDYASISIDSKEKEMLLSQKEELIKTLGEKEAILEEYESKTGQKRDDLIPEKVEEDYKEIERKIQKMDYAIKIAESTRESILKSILPRTMAFMQRILPILTSDRYHYAEIDEDYKLRVYTSDTKDPLGKERFSGGTQDQISLALRLAFAMATLPQDKGVQPKFIFLDEPLGSFDEDRAKGLLYLITQGEVSEFFDQIFVVTHVPIDEDLFDEVYYIDNGQITKIDKDNPNLNLEF</sequence>
<feature type="transmembrane region" description="Helical" evidence="2">
    <location>
        <begin position="451"/>
        <end position="477"/>
    </location>
</feature>
<protein>
    <submittedName>
        <fullName evidence="4">SMC family ATPase</fullName>
    </submittedName>
</protein>
<dbReference type="Pfam" id="PF13476">
    <property type="entry name" value="AAA_23"/>
    <property type="match status" value="1"/>
</dbReference>
<dbReference type="PANTHER" id="PTHR41259">
    <property type="entry name" value="DOUBLE-STRAND BREAK REPAIR RAD50 ATPASE, PUTATIVE-RELATED"/>
    <property type="match status" value="1"/>
</dbReference>
<dbReference type="SUPFAM" id="SSF52540">
    <property type="entry name" value="P-loop containing nucleoside triphosphate hydrolases"/>
    <property type="match status" value="1"/>
</dbReference>
<dbReference type="Gene3D" id="1.10.287.1490">
    <property type="match status" value="1"/>
</dbReference>
<evidence type="ECO:0000259" key="3">
    <source>
        <dbReference type="Pfam" id="PF13476"/>
    </source>
</evidence>
<evidence type="ECO:0000256" key="1">
    <source>
        <dbReference type="SAM" id="Coils"/>
    </source>
</evidence>
<reference evidence="4" key="1">
    <citation type="journal article" date="2020" name="mSystems">
        <title>Genome- and Community-Level Interaction Insights into Carbon Utilization and Element Cycling Functions of Hydrothermarchaeota in Hydrothermal Sediment.</title>
        <authorList>
            <person name="Zhou Z."/>
            <person name="Liu Y."/>
            <person name="Xu W."/>
            <person name="Pan J."/>
            <person name="Luo Z.H."/>
            <person name="Li M."/>
        </authorList>
    </citation>
    <scope>NUCLEOTIDE SEQUENCE [LARGE SCALE GENOMIC DNA]</scope>
    <source>
        <strain evidence="4">SpSt-70</strain>
    </source>
</reference>
<proteinExistence type="predicted"/>
<organism evidence="4">
    <name type="scientific">Dictyoglomus thermophilum</name>
    <dbReference type="NCBI Taxonomy" id="14"/>
    <lineage>
        <taxon>Bacteria</taxon>
        <taxon>Pseudomonadati</taxon>
        <taxon>Dictyoglomota</taxon>
        <taxon>Dictyoglomia</taxon>
        <taxon>Dictyoglomales</taxon>
        <taxon>Dictyoglomaceae</taxon>
        <taxon>Dictyoglomus</taxon>
    </lineage>
</organism>
<accession>A0A7V3ZHT6</accession>
<dbReference type="AlphaFoldDB" id="A0A7V3ZHT6"/>
<dbReference type="PANTHER" id="PTHR41259:SF1">
    <property type="entry name" value="DOUBLE-STRAND BREAK REPAIR RAD50 ATPASE, PUTATIVE-RELATED"/>
    <property type="match status" value="1"/>
</dbReference>
<comment type="caution">
    <text evidence="4">The sequence shown here is derived from an EMBL/GenBank/DDBJ whole genome shotgun (WGS) entry which is preliminary data.</text>
</comment>
<keyword evidence="1" id="KW-0175">Coiled coil</keyword>
<dbReference type="InterPro" id="IPR027417">
    <property type="entry name" value="P-loop_NTPase"/>
</dbReference>
<dbReference type="GO" id="GO:0006302">
    <property type="term" value="P:double-strand break repair"/>
    <property type="evidence" value="ECO:0007669"/>
    <property type="project" value="InterPro"/>
</dbReference>
<dbReference type="EMBL" id="DTDV01000007">
    <property type="protein sequence ID" value="HGK23257.1"/>
    <property type="molecule type" value="Genomic_DNA"/>
</dbReference>
<evidence type="ECO:0000313" key="4">
    <source>
        <dbReference type="EMBL" id="HGK23257.1"/>
    </source>
</evidence>
<name>A0A7V3ZHT6_DICTH</name>
<dbReference type="Gene3D" id="3.40.50.300">
    <property type="entry name" value="P-loop containing nucleotide triphosphate hydrolases"/>
    <property type="match status" value="2"/>
</dbReference>
<dbReference type="GO" id="GO:0016887">
    <property type="term" value="F:ATP hydrolysis activity"/>
    <property type="evidence" value="ECO:0007669"/>
    <property type="project" value="InterPro"/>
</dbReference>
<gene>
    <name evidence="4" type="ORF">ENU78_02230</name>
</gene>
<feature type="coiled-coil region" evidence="1">
    <location>
        <begin position="508"/>
        <end position="738"/>
    </location>
</feature>